<keyword evidence="15" id="KW-1185">Reference proteome</keyword>
<evidence type="ECO:0000256" key="6">
    <source>
        <dbReference type="ARBA" id="ARBA00023055"/>
    </source>
</evidence>
<evidence type="ECO:0000256" key="7">
    <source>
        <dbReference type="ARBA" id="ARBA00023121"/>
    </source>
</evidence>
<keyword evidence="7" id="KW-0446">Lipid-binding</keyword>
<evidence type="ECO:0000256" key="10">
    <source>
        <dbReference type="ARBA" id="ARBA00077188"/>
    </source>
</evidence>
<dbReference type="OrthoDB" id="5403181at2759"/>
<dbReference type="Pfam" id="PF01852">
    <property type="entry name" value="START"/>
    <property type="match status" value="1"/>
</dbReference>
<dbReference type="InterPro" id="IPR002913">
    <property type="entry name" value="START_lipid-bd_dom"/>
</dbReference>
<evidence type="ECO:0000313" key="15">
    <source>
        <dbReference type="Proteomes" id="UP000692954"/>
    </source>
</evidence>
<comment type="caution">
    <text evidence="14">The sequence shown here is derived from an EMBL/GenBank/DDBJ whole genome shotgun (WGS) entry which is preliminary data.</text>
</comment>
<keyword evidence="12" id="KW-0812">Transmembrane</keyword>
<feature type="transmembrane region" description="Helical" evidence="12">
    <location>
        <begin position="104"/>
        <end position="130"/>
    </location>
</feature>
<dbReference type="PANTHER" id="PTHR19308:SF14">
    <property type="entry name" value="START DOMAIN-CONTAINING PROTEIN"/>
    <property type="match status" value="1"/>
</dbReference>
<keyword evidence="12" id="KW-0472">Membrane</keyword>
<keyword evidence="3" id="KW-0963">Cytoplasm</keyword>
<keyword evidence="5" id="KW-0007">Acetylation</keyword>
<keyword evidence="12" id="KW-1133">Transmembrane helix</keyword>
<dbReference type="InterPro" id="IPR051213">
    <property type="entry name" value="START_lipid_transfer"/>
</dbReference>
<dbReference type="PROSITE" id="PS50848">
    <property type="entry name" value="START"/>
    <property type="match status" value="1"/>
</dbReference>
<dbReference type="GO" id="GO:0006869">
    <property type="term" value="P:lipid transport"/>
    <property type="evidence" value="ECO:0007669"/>
    <property type="project" value="UniProtKB-KW"/>
</dbReference>
<evidence type="ECO:0000256" key="5">
    <source>
        <dbReference type="ARBA" id="ARBA00022990"/>
    </source>
</evidence>
<evidence type="ECO:0000259" key="13">
    <source>
        <dbReference type="PROSITE" id="PS50848"/>
    </source>
</evidence>
<keyword evidence="6" id="KW-0445">Lipid transport</keyword>
<dbReference type="PANTHER" id="PTHR19308">
    <property type="entry name" value="PHOSPHATIDYLCHOLINE TRANSFER PROTEIN"/>
    <property type="match status" value="1"/>
</dbReference>
<evidence type="ECO:0000256" key="1">
    <source>
        <dbReference type="ARBA" id="ARBA00004496"/>
    </source>
</evidence>
<sequence length="681" mass="80438">MQNLQNYLKQVQQKLKIKKFQKMWNYCSQFYEFGMLHPTLNILLGIEFSALASSPTKFVQLLLSKHFYLSQNYLTPMQTKEFDDILQRCDEFDQRKLGTVIGMILLGAIGFFIFGFALIGGIGGGVLGVIGGHQIGKRIKKTLQNKQDLKEIDIYDIRIRTMLKWAQQQQKKYNYNINLQRFVTEKILTEIKIALHFKYFSNNNQSQLQKLLKKTYMFLNQDFYLCSIELSLLLLKEELKILKYFSLQDQNIYLNDEEKKLLIEQNHYRNQLEISVLKGIDNVIKPVVTLFQNQLPNNKLPEIIIKARQFIYSNEIVLLSKQFPDPQMSIYYIKMLNAYLNQKVNNNTSLKQQVQHQTFRQLENVGQDIQCFMQKQTTIQNIQQEDEIKINIQQEQIEDQQCDIIVQNNESQMELEEIINQKPKEIKLKLHSHPNKIYFSKIDPKCNLNSTPQLSYDEIIQNLELQNQFNKYPQHYCQQTIDKFELFLQLINEQTNQWDLAINNKDAQIYKTFREGSDSVFIKGFGIIKDTTLELALKVVYDINLRRQWDKLLRDFQIIKTESEDIDIVAYYVQPPISLVTPREWVQRRILRYDFPQKGQITLIFYSIDYPQHPINKNRIRAHTEISSMIFESFEQNNVKISICSNNDIKGYIPKMIVNRASASGPVDWFKSLQNACNKYK</sequence>
<evidence type="ECO:0000256" key="2">
    <source>
        <dbReference type="ARBA" id="ARBA00022448"/>
    </source>
</evidence>
<dbReference type="AlphaFoldDB" id="A0A8S1M2Q0"/>
<dbReference type="EMBL" id="CAJJDN010000031">
    <property type="protein sequence ID" value="CAD8073909.1"/>
    <property type="molecule type" value="Genomic_DNA"/>
</dbReference>
<comment type="subcellular location">
    <subcellularLocation>
        <location evidence="1">Cytoplasm</location>
    </subcellularLocation>
</comment>
<organism evidence="14 15">
    <name type="scientific">Paramecium sonneborni</name>
    <dbReference type="NCBI Taxonomy" id="65129"/>
    <lineage>
        <taxon>Eukaryota</taxon>
        <taxon>Sar</taxon>
        <taxon>Alveolata</taxon>
        <taxon>Ciliophora</taxon>
        <taxon>Intramacronucleata</taxon>
        <taxon>Oligohymenophorea</taxon>
        <taxon>Peniculida</taxon>
        <taxon>Parameciidae</taxon>
        <taxon>Paramecium</taxon>
    </lineage>
</organism>
<name>A0A8S1M2Q0_9CILI</name>
<evidence type="ECO:0000313" key="14">
    <source>
        <dbReference type="EMBL" id="CAD8073909.1"/>
    </source>
</evidence>
<keyword evidence="2" id="KW-0813">Transport</keyword>
<feature type="domain" description="START" evidence="13">
    <location>
        <begin position="487"/>
        <end position="681"/>
    </location>
</feature>
<evidence type="ECO:0000256" key="11">
    <source>
        <dbReference type="ARBA" id="ARBA00079049"/>
    </source>
</evidence>
<gene>
    <name evidence="14" type="ORF">PSON_ATCC_30995.1.T0310201</name>
</gene>
<dbReference type="GO" id="GO:0008289">
    <property type="term" value="F:lipid binding"/>
    <property type="evidence" value="ECO:0007669"/>
    <property type="project" value="UniProtKB-KW"/>
</dbReference>
<evidence type="ECO:0000256" key="4">
    <source>
        <dbReference type="ARBA" id="ARBA00022553"/>
    </source>
</evidence>
<dbReference type="GO" id="GO:0005829">
    <property type="term" value="C:cytosol"/>
    <property type="evidence" value="ECO:0007669"/>
    <property type="project" value="UniProtKB-ARBA"/>
</dbReference>
<evidence type="ECO:0000256" key="12">
    <source>
        <dbReference type="SAM" id="Phobius"/>
    </source>
</evidence>
<evidence type="ECO:0000256" key="9">
    <source>
        <dbReference type="ARBA" id="ARBA00069061"/>
    </source>
</evidence>
<evidence type="ECO:0000256" key="3">
    <source>
        <dbReference type="ARBA" id="ARBA00022490"/>
    </source>
</evidence>
<protein>
    <recommendedName>
        <fullName evidence="9">Phosphatidylcholine transfer protein</fullName>
    </recommendedName>
    <alternativeName>
        <fullName evidence="11">START domain-containing protein 2</fullName>
    </alternativeName>
    <alternativeName>
        <fullName evidence="10">StAR-related lipid transfer protein 2</fullName>
    </alternativeName>
</protein>
<keyword evidence="4" id="KW-0597">Phosphoprotein</keyword>
<comment type="subunit">
    <text evidence="8">Interacts with ACOT13/THEM2.</text>
</comment>
<dbReference type="Proteomes" id="UP000692954">
    <property type="component" value="Unassembled WGS sequence"/>
</dbReference>
<accession>A0A8S1M2Q0</accession>
<dbReference type="SMART" id="SM00234">
    <property type="entry name" value="START"/>
    <property type="match status" value="1"/>
</dbReference>
<proteinExistence type="predicted"/>
<dbReference type="FunFam" id="3.30.530.20:FF:000017">
    <property type="entry name" value="Phosphatidylcholine transfer protein, putative"/>
    <property type="match status" value="1"/>
</dbReference>
<reference evidence="14" key="1">
    <citation type="submission" date="2021-01" db="EMBL/GenBank/DDBJ databases">
        <authorList>
            <consortium name="Genoscope - CEA"/>
            <person name="William W."/>
        </authorList>
    </citation>
    <scope>NUCLEOTIDE SEQUENCE</scope>
</reference>
<evidence type="ECO:0000256" key="8">
    <source>
        <dbReference type="ARBA" id="ARBA00063535"/>
    </source>
</evidence>
<dbReference type="CDD" id="cd00177">
    <property type="entry name" value="START"/>
    <property type="match status" value="1"/>
</dbReference>